<dbReference type="InterPro" id="IPR007341">
    <property type="entry name" value="Transgly_assoc"/>
</dbReference>
<dbReference type="PANTHER" id="PTHR33884">
    <property type="entry name" value="UPF0410 PROTEIN YMGE"/>
    <property type="match status" value="1"/>
</dbReference>
<dbReference type="AlphaFoldDB" id="A0A2N7AXQ9"/>
<keyword evidence="4 7" id="KW-0812">Transmembrane</keyword>
<dbReference type="OrthoDB" id="1632160at2"/>
<protein>
    <submittedName>
        <fullName evidence="8">GlsB/YeaQ/YmgE family stress response membrane protein</fullName>
    </submittedName>
</protein>
<dbReference type="RefSeq" id="WP_102194985.1">
    <property type="nucleotide sequence ID" value="NZ_NIPR01000001.1"/>
</dbReference>
<feature type="transmembrane region" description="Helical" evidence="7">
    <location>
        <begin position="6"/>
        <end position="23"/>
    </location>
</feature>
<keyword evidence="6 7" id="KW-0472">Membrane</keyword>
<name>A0A2N7AXQ9_9LACO</name>
<comment type="caution">
    <text evidence="8">The sequence shown here is derived from an EMBL/GenBank/DDBJ whole genome shotgun (WGS) entry which is preliminary data.</text>
</comment>
<keyword evidence="3" id="KW-1003">Cell membrane</keyword>
<evidence type="ECO:0000313" key="9">
    <source>
        <dbReference type="Proteomes" id="UP000235649"/>
    </source>
</evidence>
<evidence type="ECO:0000256" key="6">
    <source>
        <dbReference type="ARBA" id="ARBA00023136"/>
    </source>
</evidence>
<accession>A0A2N7AXQ9</accession>
<evidence type="ECO:0000256" key="1">
    <source>
        <dbReference type="ARBA" id="ARBA00004651"/>
    </source>
</evidence>
<organism evidence="8 9">
    <name type="scientific">Companilactobacillus nuruki</name>
    <dbReference type="NCBI Taxonomy" id="1993540"/>
    <lineage>
        <taxon>Bacteria</taxon>
        <taxon>Bacillati</taxon>
        <taxon>Bacillota</taxon>
        <taxon>Bacilli</taxon>
        <taxon>Lactobacillales</taxon>
        <taxon>Lactobacillaceae</taxon>
        <taxon>Companilactobacillus</taxon>
    </lineage>
</organism>
<evidence type="ECO:0000256" key="2">
    <source>
        <dbReference type="ARBA" id="ARBA00011006"/>
    </source>
</evidence>
<proteinExistence type="inferred from homology"/>
<keyword evidence="9" id="KW-1185">Reference proteome</keyword>
<evidence type="ECO:0000256" key="7">
    <source>
        <dbReference type="SAM" id="Phobius"/>
    </source>
</evidence>
<evidence type="ECO:0000256" key="4">
    <source>
        <dbReference type="ARBA" id="ARBA00022692"/>
    </source>
</evidence>
<comment type="similarity">
    <text evidence="2">Belongs to the UPF0410 family.</text>
</comment>
<keyword evidence="5 7" id="KW-1133">Transmembrane helix</keyword>
<reference evidence="8 9" key="1">
    <citation type="submission" date="2017-05" db="EMBL/GenBank/DDBJ databases">
        <title>Lactobacillus nurukis nov., sp. nov., isolated from nuruk.</title>
        <authorList>
            <person name="Kim S.-J."/>
        </authorList>
    </citation>
    <scope>NUCLEOTIDE SEQUENCE [LARGE SCALE GENOMIC DNA]</scope>
    <source>
        <strain evidence="8 9">SYF10-1a</strain>
    </source>
</reference>
<dbReference type="GO" id="GO:0005886">
    <property type="term" value="C:plasma membrane"/>
    <property type="evidence" value="ECO:0007669"/>
    <property type="project" value="UniProtKB-SubCell"/>
</dbReference>
<sequence>MLHAIWVIIIGGIIGVIASMIVNRNMPLGWIGNVIGGLLGAWLGESLLGTWGPNVAGMAIFPAIIGALIVVILISWAFRSFHHA</sequence>
<feature type="transmembrane region" description="Helical" evidence="7">
    <location>
        <begin position="30"/>
        <end position="49"/>
    </location>
</feature>
<dbReference type="Proteomes" id="UP000235649">
    <property type="component" value="Unassembled WGS sequence"/>
</dbReference>
<comment type="subcellular location">
    <subcellularLocation>
        <location evidence="1">Cell membrane</location>
        <topology evidence="1">Multi-pass membrane protein</topology>
    </subcellularLocation>
</comment>
<feature type="transmembrane region" description="Helical" evidence="7">
    <location>
        <begin position="55"/>
        <end position="78"/>
    </location>
</feature>
<evidence type="ECO:0000256" key="3">
    <source>
        <dbReference type="ARBA" id="ARBA00022475"/>
    </source>
</evidence>
<dbReference type="Pfam" id="PF04226">
    <property type="entry name" value="Transgly_assoc"/>
    <property type="match status" value="1"/>
</dbReference>
<dbReference type="EMBL" id="NIPR01000001">
    <property type="protein sequence ID" value="PMD73874.1"/>
    <property type="molecule type" value="Genomic_DNA"/>
</dbReference>
<evidence type="ECO:0000313" key="8">
    <source>
        <dbReference type="EMBL" id="PMD73874.1"/>
    </source>
</evidence>
<gene>
    <name evidence="8" type="ORF">CBP76_00580</name>
</gene>
<dbReference type="PANTHER" id="PTHR33884:SF3">
    <property type="entry name" value="UPF0410 PROTEIN YMGE"/>
    <property type="match status" value="1"/>
</dbReference>
<evidence type="ECO:0000256" key="5">
    <source>
        <dbReference type="ARBA" id="ARBA00022989"/>
    </source>
</evidence>